<accession>A0ACC3NPB1</accession>
<evidence type="ECO:0000313" key="2">
    <source>
        <dbReference type="Proteomes" id="UP001281147"/>
    </source>
</evidence>
<organism evidence="1 2">
    <name type="scientific">Vermiconidia calcicola</name>
    <dbReference type="NCBI Taxonomy" id="1690605"/>
    <lineage>
        <taxon>Eukaryota</taxon>
        <taxon>Fungi</taxon>
        <taxon>Dikarya</taxon>
        <taxon>Ascomycota</taxon>
        <taxon>Pezizomycotina</taxon>
        <taxon>Dothideomycetes</taxon>
        <taxon>Dothideomycetidae</taxon>
        <taxon>Mycosphaerellales</taxon>
        <taxon>Extremaceae</taxon>
        <taxon>Vermiconidia</taxon>
    </lineage>
</organism>
<dbReference type="Proteomes" id="UP001281147">
    <property type="component" value="Unassembled WGS sequence"/>
</dbReference>
<gene>
    <name evidence="1" type="ORF">LTR37_003822</name>
</gene>
<keyword evidence="2" id="KW-1185">Reference proteome</keyword>
<protein>
    <submittedName>
        <fullName evidence="1">Uncharacterized protein</fullName>
    </submittedName>
</protein>
<reference evidence="1" key="1">
    <citation type="submission" date="2023-07" db="EMBL/GenBank/DDBJ databases">
        <title>Black Yeasts Isolated from many extreme environments.</title>
        <authorList>
            <person name="Coleine C."/>
            <person name="Stajich J.E."/>
            <person name="Selbmann L."/>
        </authorList>
    </citation>
    <scope>NUCLEOTIDE SEQUENCE</scope>
    <source>
        <strain evidence="1">CCFEE 5714</strain>
    </source>
</reference>
<proteinExistence type="predicted"/>
<comment type="caution">
    <text evidence="1">The sequence shown here is derived from an EMBL/GenBank/DDBJ whole genome shotgun (WGS) entry which is preliminary data.</text>
</comment>
<evidence type="ECO:0000313" key="1">
    <source>
        <dbReference type="EMBL" id="KAK3720410.1"/>
    </source>
</evidence>
<dbReference type="EMBL" id="JAUTXU010000022">
    <property type="protein sequence ID" value="KAK3720410.1"/>
    <property type="molecule type" value="Genomic_DNA"/>
</dbReference>
<name>A0ACC3NPB1_9PEZI</name>
<sequence length="110" mass="12436">MPMLGLARLISRKDLLHHLYELAGASYLRQFVLGCHEHHASRTRPRVAALQAKRTAGPDLSSAYQQTAFWDGVAIATFSLWVHLLSKAKFELNKHDTPIPPRAETIRRIP</sequence>